<comment type="caution">
    <text evidence="6">The sequence shown here is derived from an EMBL/GenBank/DDBJ whole genome shotgun (WGS) entry which is preliminary data.</text>
</comment>
<accession>A0AA38W921</accession>
<organism evidence="6 7">
    <name type="scientific">Centaurea solstitialis</name>
    <name type="common">yellow star-thistle</name>
    <dbReference type="NCBI Taxonomy" id="347529"/>
    <lineage>
        <taxon>Eukaryota</taxon>
        <taxon>Viridiplantae</taxon>
        <taxon>Streptophyta</taxon>
        <taxon>Embryophyta</taxon>
        <taxon>Tracheophyta</taxon>
        <taxon>Spermatophyta</taxon>
        <taxon>Magnoliopsida</taxon>
        <taxon>eudicotyledons</taxon>
        <taxon>Gunneridae</taxon>
        <taxon>Pentapetalae</taxon>
        <taxon>asterids</taxon>
        <taxon>campanulids</taxon>
        <taxon>Asterales</taxon>
        <taxon>Asteraceae</taxon>
        <taxon>Carduoideae</taxon>
        <taxon>Cardueae</taxon>
        <taxon>Centaureinae</taxon>
        <taxon>Centaurea</taxon>
    </lineage>
</organism>
<dbReference type="Pfam" id="PF00612">
    <property type="entry name" value="IQ"/>
    <property type="match status" value="2"/>
</dbReference>
<evidence type="ECO:0000256" key="2">
    <source>
        <dbReference type="ARBA" id="ARBA00024341"/>
    </source>
</evidence>
<dbReference type="PANTHER" id="PTHR32295">
    <property type="entry name" value="IQ-DOMAIN 5-RELATED"/>
    <property type="match status" value="1"/>
</dbReference>
<evidence type="ECO:0000256" key="4">
    <source>
        <dbReference type="SAM" id="MobiDB-lite"/>
    </source>
</evidence>
<dbReference type="EMBL" id="JARYMX010000007">
    <property type="protein sequence ID" value="KAJ9539676.1"/>
    <property type="molecule type" value="Genomic_DNA"/>
</dbReference>
<dbReference type="CDD" id="cd23767">
    <property type="entry name" value="IQCD"/>
    <property type="match status" value="1"/>
</dbReference>
<sequence length="349" mass="38718">MGRTTRWLRSLFSAKKPRQQHSPENQDSSTAGKSRFSKPADENKHAIAVAAATAAVAEAALAAAHAAAEVVKLTSGGGGGGGGRGFYDDGERRRGVAAVKIQSVFRAYLARRALKALKALVKLQALVRGHIVRKQSADMLRRMQAMARLQARACANRAHSSASPHSTVKSSRSHRHPRSNSMSNVKVHFGQERQHHSGPYWLENWMDDISWTSKYDDTSDKILEVDTCNPTRRPKKTTSTPTKPKKPMFTSDVSSFDSIWGTEKTDPTVENNPITYWSRSNRKATPFVPTKSFAGYPSHPNYMANTESSQARLRSLSAPKQRMVFERPGNTARRPLDFPDSISEQGFRR</sequence>
<dbReference type="InterPro" id="IPR025064">
    <property type="entry name" value="DUF4005"/>
</dbReference>
<keyword evidence="1" id="KW-0112">Calmodulin-binding</keyword>
<evidence type="ECO:0000313" key="6">
    <source>
        <dbReference type="EMBL" id="KAJ9539676.1"/>
    </source>
</evidence>
<dbReference type="Gene3D" id="1.20.5.190">
    <property type="match status" value="1"/>
</dbReference>
<feature type="compositionally biased region" description="Polar residues" evidence="4">
    <location>
        <begin position="20"/>
        <end position="32"/>
    </location>
</feature>
<evidence type="ECO:0000256" key="1">
    <source>
        <dbReference type="ARBA" id="ARBA00022860"/>
    </source>
</evidence>
<comment type="subunit">
    <text evidence="3">Binds to multiple calmodulin (CaM) in the presence of Ca(2+) and CaM-like proteins.</text>
</comment>
<feature type="region of interest" description="Disordered" evidence="4">
    <location>
        <begin position="228"/>
        <end position="250"/>
    </location>
</feature>
<gene>
    <name evidence="6" type="ORF">OSB04_026182</name>
</gene>
<dbReference type="GO" id="GO:0005516">
    <property type="term" value="F:calmodulin binding"/>
    <property type="evidence" value="ECO:0007669"/>
    <property type="project" value="UniProtKB-KW"/>
</dbReference>
<keyword evidence="7" id="KW-1185">Reference proteome</keyword>
<name>A0AA38W921_9ASTR</name>
<protein>
    <recommendedName>
        <fullName evidence="5">DUF4005 domain-containing protein</fullName>
    </recommendedName>
</protein>
<dbReference type="PROSITE" id="PS50096">
    <property type="entry name" value="IQ"/>
    <property type="match status" value="2"/>
</dbReference>
<evidence type="ECO:0000256" key="3">
    <source>
        <dbReference type="ARBA" id="ARBA00024378"/>
    </source>
</evidence>
<reference evidence="6" key="1">
    <citation type="submission" date="2023-03" db="EMBL/GenBank/DDBJ databases">
        <title>Chromosome-scale reference genome and RAD-based genetic map of yellow starthistle (Centaurea solstitialis) reveal putative structural variation and QTLs associated with invader traits.</title>
        <authorList>
            <person name="Reatini B."/>
            <person name="Cang F.A."/>
            <person name="Jiang Q."/>
            <person name="Mckibben M.T.W."/>
            <person name="Barker M.S."/>
            <person name="Rieseberg L.H."/>
            <person name="Dlugosch K.M."/>
        </authorList>
    </citation>
    <scope>NUCLEOTIDE SEQUENCE</scope>
    <source>
        <strain evidence="6">CAN-66</strain>
        <tissue evidence="6">Leaf</tissue>
    </source>
</reference>
<dbReference type="Proteomes" id="UP001172457">
    <property type="component" value="Chromosome 7"/>
</dbReference>
<proteinExistence type="inferred from homology"/>
<feature type="domain" description="DUF4005" evidence="5">
    <location>
        <begin position="280"/>
        <end position="323"/>
    </location>
</feature>
<dbReference type="Pfam" id="PF13178">
    <property type="entry name" value="DUF4005"/>
    <property type="match status" value="1"/>
</dbReference>
<feature type="region of interest" description="Disordered" evidence="4">
    <location>
        <begin position="1"/>
        <end position="40"/>
    </location>
</feature>
<feature type="compositionally biased region" description="Polar residues" evidence="4">
    <location>
        <begin position="158"/>
        <end position="169"/>
    </location>
</feature>
<feature type="region of interest" description="Disordered" evidence="4">
    <location>
        <begin position="317"/>
        <end position="349"/>
    </location>
</feature>
<evidence type="ECO:0000313" key="7">
    <source>
        <dbReference type="Proteomes" id="UP001172457"/>
    </source>
</evidence>
<comment type="similarity">
    <text evidence="2">Belongs to the IQD family.</text>
</comment>
<dbReference type="InterPro" id="IPR000048">
    <property type="entry name" value="IQ_motif_EF-hand-BS"/>
</dbReference>
<dbReference type="PANTHER" id="PTHR32295:SF284">
    <property type="entry name" value="IQ MOTIF, EF-HAND BINDING PROTEIN"/>
    <property type="match status" value="1"/>
</dbReference>
<dbReference type="SMART" id="SM00015">
    <property type="entry name" value="IQ"/>
    <property type="match status" value="2"/>
</dbReference>
<dbReference type="AlphaFoldDB" id="A0AA38W921"/>
<evidence type="ECO:0000259" key="5">
    <source>
        <dbReference type="Pfam" id="PF13178"/>
    </source>
</evidence>
<feature type="region of interest" description="Disordered" evidence="4">
    <location>
        <begin position="154"/>
        <end position="184"/>
    </location>
</feature>